<dbReference type="Proteomes" id="UP000253606">
    <property type="component" value="Chromosome"/>
</dbReference>
<evidence type="ECO:0000256" key="2">
    <source>
        <dbReference type="PROSITE-ProRule" id="PRU00339"/>
    </source>
</evidence>
<dbReference type="SMART" id="SM00028">
    <property type="entry name" value="TPR"/>
    <property type="match status" value="4"/>
</dbReference>
<dbReference type="PANTHER" id="PTHR16026">
    <property type="entry name" value="CARTILAGE ACIDIC PROTEIN 1"/>
    <property type="match status" value="1"/>
</dbReference>
<dbReference type="PANTHER" id="PTHR16026:SF0">
    <property type="entry name" value="CARTILAGE ACIDIC PROTEIN 1"/>
    <property type="match status" value="1"/>
</dbReference>
<evidence type="ECO:0000259" key="3">
    <source>
        <dbReference type="Pfam" id="PF07593"/>
    </source>
</evidence>
<dbReference type="SUPFAM" id="SSF69318">
    <property type="entry name" value="Integrin alpha N-terminal domain"/>
    <property type="match status" value="1"/>
</dbReference>
<dbReference type="Pfam" id="PF13517">
    <property type="entry name" value="FG-GAP_3"/>
    <property type="match status" value="3"/>
</dbReference>
<dbReference type="InterPro" id="IPR019734">
    <property type="entry name" value="TPR_rpt"/>
</dbReference>
<proteinExistence type="predicted"/>
<protein>
    <recommendedName>
        <fullName evidence="3">ASPIC/UnbV domain-containing protein</fullName>
    </recommendedName>
</protein>
<dbReference type="Gene3D" id="2.130.10.130">
    <property type="entry name" value="Integrin alpha, N-terminal"/>
    <property type="match status" value="2"/>
</dbReference>
<feature type="repeat" description="TPR" evidence="2">
    <location>
        <begin position="95"/>
        <end position="128"/>
    </location>
</feature>
<dbReference type="PROSITE" id="PS50005">
    <property type="entry name" value="TPR"/>
    <property type="match status" value="2"/>
</dbReference>
<accession>A0A2Z5FSX0</accession>
<dbReference type="PROSITE" id="PS50293">
    <property type="entry name" value="TPR_REGION"/>
    <property type="match status" value="1"/>
</dbReference>
<dbReference type="InterPro" id="IPR011519">
    <property type="entry name" value="UnbV_ASPIC"/>
</dbReference>
<dbReference type="KEGG" id="abas:ACPOL_0487"/>
<feature type="repeat" description="TPR" evidence="2">
    <location>
        <begin position="129"/>
        <end position="162"/>
    </location>
</feature>
<dbReference type="AlphaFoldDB" id="A0A2Z5FSX0"/>
<keyword evidence="5" id="KW-1185">Reference proteome</keyword>
<keyword evidence="2" id="KW-0802">TPR repeat</keyword>
<dbReference type="InterPro" id="IPR028994">
    <property type="entry name" value="Integrin_alpha_N"/>
</dbReference>
<sequence length="1155" mass="125738">MVILAAGSFLGALPARSADVAPNLKEVARPNNLGVAYMNQQRGEDALAQFKLAIAADKSLAIPHLNAGIVLLILQRLSDSKQELDQAAKLDPQNPRVWYNLGLLERAQSNCEGSIHAFEEVVKLDPSSADAHYFLGSCYLEKQQFAKAADEYREAIRLNPMHPSAEFGLARALQRSGNPTEARVHLARFEHITHQKLGPVMAPTYGDQGAYSLAEEIKSASPPVGPMIPITFASVSLPPFAGAATTPSSAAASNSSLGGGMCMIDLEEHGKPDLLVMGEGESAIGYYHSQQNGGFELGSAKKLGLTASGHAIACAVGDFDNDTHPDLAIAMSDRVILYRNMGDGTFSDVTAKSGITQWNTPAGLTFIDFDHDGDVDLFITGSPREGTPSPTSNVLWRNNGNQTFTEWTTPTALNGKGHTVSAILSDLNNDRAVDFAVAGDQGVSLYFNPREGNFLEQPLYPQGDLPPALGLTVLDFNKDGWMDIAVTHDGSPGITLWKNIDGKRFERVPLPLADVQRGWGVSPIDVDNDGWIDLAVIVETSSGSALRVLRNKGNGSFEDVTAALGLNKPLPTSARSVEALDVDGDGDADLLISSLDGPPALLRNDGGNRNHSVLIHLEGNADNKTALGTKLEVFAGGLWQKWEVPGASGFLSQGPTSILAGLGDWDQPVIVRLLWPTGVPQDELNVAAKGVDSIKELDRRGSSCPVVFAWNGDRYEFITDTIGAAVIGHWVSPYSRNIPDPDEWIKIDGSQLQSKNGYLSLRMGEPMEEVNFVDQARLVAVDHPANSKVFPNERFKNDPPFAERKTIFTAESHPAAGAWDSNGNDVLATLTKLDHQYVRDFTNLPYAGFANPHQLTLDLGPWSADKPLRLLMHGFIEYFSATSLYSAWQAGIGPISPYVEAQMPDGSWKRIIEDMGFPAGLPRTIVTDLTGHLPAGATRIRITTNLQIYWDQVLISNESEPVGSMRETEIPLASASLGFRGYPRQIDGATPGDLTYHYDEASATGPFVRQRGPYTHYGDVTPLLTAIDDRFVIFGSGEDMDLEFDSASLPALPAGWTRDYFFYANGYVKDMDYYEAMPFTVAAMPFHAMSGYPYSAKEHFPDDEQSVGYRLDWNDRFETGANSPSYRFEYLPRHELPLTPHWSPVREEPARSGSR</sequence>
<dbReference type="Pfam" id="PF13432">
    <property type="entry name" value="TPR_16"/>
    <property type="match status" value="1"/>
</dbReference>
<name>A0A2Z5FSX0_9BACT</name>
<evidence type="ECO:0000313" key="4">
    <source>
        <dbReference type="EMBL" id="AXC09862.1"/>
    </source>
</evidence>
<dbReference type="EMBL" id="CP030840">
    <property type="protein sequence ID" value="AXC09862.1"/>
    <property type="molecule type" value="Genomic_DNA"/>
</dbReference>
<dbReference type="InterPro" id="IPR013517">
    <property type="entry name" value="FG-GAP"/>
</dbReference>
<evidence type="ECO:0000256" key="1">
    <source>
        <dbReference type="ARBA" id="ARBA00022729"/>
    </source>
</evidence>
<feature type="domain" description="ASPIC/UnbV" evidence="3">
    <location>
        <begin position="626"/>
        <end position="688"/>
    </location>
</feature>
<dbReference type="InterPro" id="IPR027039">
    <property type="entry name" value="Crtac1"/>
</dbReference>
<organism evidence="4 5">
    <name type="scientific">Acidisarcina polymorpha</name>
    <dbReference type="NCBI Taxonomy" id="2211140"/>
    <lineage>
        <taxon>Bacteria</taxon>
        <taxon>Pseudomonadati</taxon>
        <taxon>Acidobacteriota</taxon>
        <taxon>Terriglobia</taxon>
        <taxon>Terriglobales</taxon>
        <taxon>Acidobacteriaceae</taxon>
        <taxon>Acidisarcina</taxon>
    </lineage>
</organism>
<dbReference type="Gene3D" id="1.25.40.10">
    <property type="entry name" value="Tetratricopeptide repeat domain"/>
    <property type="match status" value="2"/>
</dbReference>
<dbReference type="SUPFAM" id="SSF48452">
    <property type="entry name" value="TPR-like"/>
    <property type="match status" value="1"/>
</dbReference>
<evidence type="ECO:0000313" key="5">
    <source>
        <dbReference type="Proteomes" id="UP000253606"/>
    </source>
</evidence>
<reference evidence="4 5" key="1">
    <citation type="journal article" date="2018" name="Front. Microbiol.">
        <title>Hydrolytic Capabilities as a Key to Environmental Success: Chitinolytic and Cellulolytic Acidobacteria From Acidic Sub-arctic Soils and Boreal Peatlands.</title>
        <authorList>
            <person name="Belova S.E."/>
            <person name="Ravin N.V."/>
            <person name="Pankratov T.A."/>
            <person name="Rakitin A.L."/>
            <person name="Ivanova A.A."/>
            <person name="Beletsky A.V."/>
            <person name="Mardanov A.V."/>
            <person name="Sinninghe Damste J.S."/>
            <person name="Dedysh S.N."/>
        </authorList>
    </citation>
    <scope>NUCLEOTIDE SEQUENCE [LARGE SCALE GENOMIC DNA]</scope>
    <source>
        <strain evidence="4 5">SBC82</strain>
    </source>
</reference>
<gene>
    <name evidence="4" type="ORF">ACPOL_0487</name>
</gene>
<dbReference type="InterPro" id="IPR011990">
    <property type="entry name" value="TPR-like_helical_dom_sf"/>
</dbReference>
<dbReference type="Pfam" id="PF07593">
    <property type="entry name" value="UnbV_ASPIC"/>
    <property type="match status" value="1"/>
</dbReference>
<keyword evidence="1" id="KW-0732">Signal</keyword>